<proteinExistence type="inferred from homology"/>
<feature type="compositionally biased region" description="Acidic residues" evidence="12">
    <location>
        <begin position="72"/>
        <end position="94"/>
    </location>
</feature>
<feature type="binding site" evidence="11">
    <location>
        <position position="961"/>
    </location>
    <ligand>
        <name>Mn(2+)</name>
        <dbReference type="ChEBI" id="CHEBI:29035"/>
    </ligand>
</feature>
<keyword evidence="4 14" id="KW-0808">Transferase</keyword>
<evidence type="ECO:0000256" key="1">
    <source>
        <dbReference type="ARBA" id="ARBA00004606"/>
    </source>
</evidence>
<dbReference type="GO" id="GO:0016020">
    <property type="term" value="C:membrane"/>
    <property type="evidence" value="ECO:0007669"/>
    <property type="project" value="UniProtKB-SubCell"/>
</dbReference>
<keyword evidence="5" id="KW-0812">Transmembrane</keyword>
<evidence type="ECO:0000256" key="11">
    <source>
        <dbReference type="PIRSR" id="PIRSR605076-3"/>
    </source>
</evidence>
<dbReference type="PANTHER" id="PTHR10462:SF49">
    <property type="entry name" value="GLOBOSIDE ALPHA-1,3-N-ACETYLGALACTOSAMINYLTRANSFERASE 1"/>
    <property type="match status" value="1"/>
</dbReference>
<name>M7BGA8_CHEMY</name>
<dbReference type="STRING" id="8469.M7BGA8"/>
<evidence type="ECO:0000256" key="5">
    <source>
        <dbReference type="ARBA" id="ARBA00022692"/>
    </source>
</evidence>
<feature type="binding site" evidence="10">
    <location>
        <begin position="959"/>
        <end position="961"/>
    </location>
    <ligand>
        <name>UDP-N-acetyl-alpha-D-galactosamine</name>
        <dbReference type="ChEBI" id="CHEBI:67138"/>
    </ligand>
</feature>
<keyword evidence="8" id="KW-0472">Membrane</keyword>
<feature type="region of interest" description="Disordered" evidence="12">
    <location>
        <begin position="1"/>
        <end position="97"/>
    </location>
</feature>
<evidence type="ECO:0000256" key="10">
    <source>
        <dbReference type="PIRSR" id="PIRSR605076-2"/>
    </source>
</evidence>
<dbReference type="GO" id="GO:0047277">
    <property type="term" value="F:globoside alpha-N-acetylgalactosaminyltransferase activity"/>
    <property type="evidence" value="ECO:0007669"/>
    <property type="project" value="TreeGrafter"/>
</dbReference>
<dbReference type="GO" id="GO:0031982">
    <property type="term" value="C:vesicle"/>
    <property type="evidence" value="ECO:0007669"/>
    <property type="project" value="TreeGrafter"/>
</dbReference>
<comment type="cofactor">
    <cofactor evidence="11">
        <name>Mn(2+)</name>
        <dbReference type="ChEBI" id="CHEBI:29035"/>
    </cofactor>
    <text evidence="11">Binds 1 Mn(2+) ion per subunit.</text>
</comment>
<evidence type="ECO:0000256" key="8">
    <source>
        <dbReference type="ARBA" id="ARBA00023136"/>
    </source>
</evidence>
<keyword evidence="7" id="KW-1133">Transmembrane helix</keyword>
<evidence type="ECO:0000256" key="9">
    <source>
        <dbReference type="PIRSR" id="PIRSR605076-1"/>
    </source>
</evidence>
<feature type="domain" description="DUF4456" evidence="13">
    <location>
        <begin position="601"/>
        <end position="728"/>
    </location>
</feature>
<dbReference type="Proteomes" id="UP000031443">
    <property type="component" value="Unassembled WGS sequence"/>
</dbReference>
<evidence type="ECO:0000256" key="12">
    <source>
        <dbReference type="SAM" id="MobiDB-lite"/>
    </source>
</evidence>
<dbReference type="Pfam" id="PF14644">
    <property type="entry name" value="DUF4456"/>
    <property type="match status" value="1"/>
</dbReference>
<comment type="subcellular location">
    <subcellularLocation>
        <location evidence="1">Membrane</location>
        <topology evidence="1">Single-pass type II membrane protein</topology>
    </subcellularLocation>
</comment>
<evidence type="ECO:0000256" key="7">
    <source>
        <dbReference type="ARBA" id="ARBA00022989"/>
    </source>
</evidence>
<feature type="binding site" evidence="10">
    <location>
        <begin position="869"/>
        <end position="871"/>
    </location>
    <ligand>
        <name>UDP-N-acetyl-alpha-D-galactosamine</name>
        <dbReference type="ChEBI" id="CHEBI:67138"/>
    </ligand>
</feature>
<evidence type="ECO:0000256" key="4">
    <source>
        <dbReference type="ARBA" id="ARBA00022679"/>
    </source>
</evidence>
<dbReference type="PANTHER" id="PTHR10462">
    <property type="entry name" value="GLYCOSYLTRANSFERASE-RELATED"/>
    <property type="match status" value="1"/>
</dbReference>
<dbReference type="SUPFAM" id="SSF53448">
    <property type="entry name" value="Nucleotide-diphospho-sugar transferases"/>
    <property type="match status" value="1"/>
</dbReference>
<dbReference type="InterPro" id="IPR027914">
    <property type="entry name" value="DUF4456"/>
</dbReference>
<feature type="compositionally biased region" description="Polar residues" evidence="12">
    <location>
        <begin position="22"/>
        <end position="37"/>
    </location>
</feature>
<dbReference type="Pfam" id="PF03414">
    <property type="entry name" value="Glyco_transf_6"/>
    <property type="match status" value="1"/>
</dbReference>
<feature type="region of interest" description="Disordered" evidence="12">
    <location>
        <begin position="541"/>
        <end position="569"/>
    </location>
</feature>
<accession>M7BGA8</accession>
<comment type="similarity">
    <text evidence="2">Belongs to the glycosyltransferase 6 family.</text>
</comment>
<dbReference type="GO" id="GO:0005794">
    <property type="term" value="C:Golgi apparatus"/>
    <property type="evidence" value="ECO:0007669"/>
    <property type="project" value="TreeGrafter"/>
</dbReference>
<evidence type="ECO:0000313" key="14">
    <source>
        <dbReference type="EMBL" id="EMP34650.1"/>
    </source>
</evidence>
<evidence type="ECO:0000256" key="2">
    <source>
        <dbReference type="ARBA" id="ARBA00010413"/>
    </source>
</evidence>
<feature type="binding site" evidence="10">
    <location>
        <position position="1074"/>
    </location>
    <ligand>
        <name>an alpha-L-fucosyl-(1-&gt;2)-beta-D-galactosyl derivative</name>
        <dbReference type="ChEBI" id="CHEBI:140327"/>
    </ligand>
</feature>
<reference evidence="15" key="1">
    <citation type="journal article" date="2013" name="Nat. Genet.">
        <title>The draft genomes of soft-shell turtle and green sea turtle yield insights into the development and evolution of the turtle-specific body plan.</title>
        <authorList>
            <person name="Wang Z."/>
            <person name="Pascual-Anaya J."/>
            <person name="Zadissa A."/>
            <person name="Li W."/>
            <person name="Niimura Y."/>
            <person name="Huang Z."/>
            <person name="Li C."/>
            <person name="White S."/>
            <person name="Xiong Z."/>
            <person name="Fang D."/>
            <person name="Wang B."/>
            <person name="Ming Y."/>
            <person name="Chen Y."/>
            <person name="Zheng Y."/>
            <person name="Kuraku S."/>
            <person name="Pignatelli M."/>
            <person name="Herrero J."/>
            <person name="Beal K."/>
            <person name="Nozawa M."/>
            <person name="Li Q."/>
            <person name="Wang J."/>
            <person name="Zhang H."/>
            <person name="Yu L."/>
            <person name="Shigenobu S."/>
            <person name="Wang J."/>
            <person name="Liu J."/>
            <person name="Flicek P."/>
            <person name="Searle S."/>
            <person name="Wang J."/>
            <person name="Kuratani S."/>
            <person name="Yin Y."/>
            <person name="Aken B."/>
            <person name="Zhang G."/>
            <person name="Irie N."/>
        </authorList>
    </citation>
    <scope>NUCLEOTIDE SEQUENCE [LARGE SCALE GENOMIC DNA]</scope>
</reference>
<dbReference type="Gene3D" id="3.90.550.10">
    <property type="entry name" value="Spore Coat Polysaccharide Biosynthesis Protein SpsA, Chain A"/>
    <property type="match status" value="1"/>
</dbReference>
<keyword evidence="15" id="KW-1185">Reference proteome</keyword>
<organism evidence="14 15">
    <name type="scientific">Chelonia mydas</name>
    <name type="common">Green sea-turtle</name>
    <name type="synonym">Chelonia agassizi</name>
    <dbReference type="NCBI Taxonomy" id="8469"/>
    <lineage>
        <taxon>Eukaryota</taxon>
        <taxon>Metazoa</taxon>
        <taxon>Chordata</taxon>
        <taxon>Craniata</taxon>
        <taxon>Vertebrata</taxon>
        <taxon>Euteleostomi</taxon>
        <taxon>Archelosauria</taxon>
        <taxon>Testudinata</taxon>
        <taxon>Testudines</taxon>
        <taxon>Cryptodira</taxon>
        <taxon>Durocryptodira</taxon>
        <taxon>Americhelydia</taxon>
        <taxon>Chelonioidea</taxon>
        <taxon>Cheloniidae</taxon>
        <taxon>Chelonia</taxon>
    </lineage>
</organism>
<evidence type="ECO:0000313" key="15">
    <source>
        <dbReference type="Proteomes" id="UP000031443"/>
    </source>
</evidence>
<protein>
    <submittedName>
        <fullName evidence="14">Globoside alpha-1,3-N-acetylgalactosaminyltransferase 1</fullName>
    </submittedName>
</protein>
<dbReference type="GO" id="GO:0005975">
    <property type="term" value="P:carbohydrate metabolic process"/>
    <property type="evidence" value="ECO:0007669"/>
    <property type="project" value="InterPro"/>
</dbReference>
<dbReference type="AlphaFoldDB" id="M7BGA8"/>
<feature type="binding site" evidence="11">
    <location>
        <position position="959"/>
    </location>
    <ligand>
        <name>Mn(2+)</name>
        <dbReference type="ChEBI" id="CHEBI:29035"/>
    </ligand>
</feature>
<sequence>MVEATGDSLLQETEETEQQAESFPQGSTEAEQQAESLTNKTEETTTVENEESIVQETEETEKPGDGESTAPESEETEHLEDSEESEANTFEDGDSPAQVSEEMDYLKDILPESEAESCEVIAEVFTTSSGNTYSVLGHEETGKTKTSEIYYAEFAEKILPVYLENVLVPGSLFTELKKEIRLCFFEHLEKWFPQSLSNSWIIVTAKKEELNSELQLRLHMHQPRRTHIEKDIHNVRAAELLLHQDRLECHCAGVVEALTKEKNEFMKLREDQNNISKNFGRRIQDMEAIFLSSTKAEQLVALSNSLHSELLNHVEVIQISLRSYRNYLEEALGKLRDSNVDFLKACRLFSEGGNFSPEEVEFFCKRLEKETGRIDFIEGLIMIDMEKMESNYLEQATEVINKFETKFHNLAVDRLFMEKIQRFLTNLQVKIKSEAVTSEELYDFAKTVMKELKKRSKYLNCLLVTTIIPFCTDPIPAQVEFALRGSIAAAIRSESLKEESRMMVMGTDNVPLLNPSRIGKSVIDDVAVSVIKNLLQIQQPKKSPELRHERDDRSQSVAGGPKMSTSVSKKFSVGSIQKYSRTGRIDKKFHIFGEKPKESDLLKEHEQQLRHFTDQIRQLFKEQLEEWDNAKAENKNKLRPALGHPDNLLQLEALCQKELKRQKDQADGILLNTQKLQACAAECAQKFVSALASLTEKLLLELDESITIDDVQVAKIEMPKEKISTLIRCKQAGLSLEIHDIKPLTERGSSSSPVSVQIAKDMKKCLVSYFNFLLPEVKMMGRAFLQELQDHASGSLPPRGECTDLSFFLRSSMKLQYAEEKPVQLFPQRQDVLTLTPWLAPIVWEGIFNSELLDSAYKPLNLTIGVTAFAVGKYTTFVGRFVASAEKLFMKGYRVKYYIFTNDPQVIPRVQLQPGRSLSIVPIKKYSHWQEISMRRMEAINRHIAEVSHQEVNYLFCLDIDMVFHNPWGAETLGEMVAAIHPGYYNVPRSQFPYERRSSSAAFIPDSQGDFYYAGAVFGGLVKQVYEFTRACHMTILADKANGIMATWQEESHLNRHFFSHKPSKLLSPEYVWDDTKPKPPEVRLIRFSTVDKDYKEIRD</sequence>
<evidence type="ECO:0000259" key="13">
    <source>
        <dbReference type="Pfam" id="PF14644"/>
    </source>
</evidence>
<feature type="binding site" evidence="10">
    <location>
        <position position="874"/>
    </location>
    <ligand>
        <name>UDP-N-acetyl-alpha-D-galactosamine</name>
        <dbReference type="ChEBI" id="CHEBI:67138"/>
    </ligand>
</feature>
<keyword evidence="3" id="KW-0328">Glycosyltransferase</keyword>
<keyword evidence="11" id="KW-0479">Metal-binding</keyword>
<keyword evidence="11" id="KW-0464">Manganese</keyword>
<evidence type="ECO:0000256" key="6">
    <source>
        <dbReference type="ARBA" id="ARBA00022968"/>
    </source>
</evidence>
<feature type="compositionally biased region" description="Basic and acidic residues" evidence="12">
    <location>
        <begin position="542"/>
        <end position="554"/>
    </location>
</feature>
<dbReference type="InterPro" id="IPR029044">
    <property type="entry name" value="Nucleotide-diphossugar_trans"/>
</dbReference>
<dbReference type="GO" id="GO:0046872">
    <property type="term" value="F:metal ion binding"/>
    <property type="evidence" value="ECO:0007669"/>
    <property type="project" value="UniProtKB-KW"/>
</dbReference>
<evidence type="ECO:0000256" key="3">
    <source>
        <dbReference type="ARBA" id="ARBA00022676"/>
    </source>
</evidence>
<gene>
    <name evidence="14" type="ORF">UY3_08227</name>
</gene>
<dbReference type="CDD" id="cd02515">
    <property type="entry name" value="Glyco_transf_6"/>
    <property type="match status" value="1"/>
</dbReference>
<feature type="binding site" evidence="10">
    <location>
        <position position="981"/>
    </location>
    <ligand>
        <name>an alpha-L-fucosyl-(1-&gt;2)-beta-D-galactosyl derivative</name>
        <dbReference type="ChEBI" id="CHEBI:140327"/>
    </ligand>
</feature>
<feature type="compositionally biased region" description="Acidic residues" evidence="12">
    <location>
        <begin position="48"/>
        <end position="59"/>
    </location>
</feature>
<feature type="binding site" evidence="10">
    <location>
        <position position="1051"/>
    </location>
    <ligand>
        <name>an alpha-L-fucosyl-(1-&gt;2)-beta-D-galactosyl derivative</name>
        <dbReference type="ChEBI" id="CHEBI:140327"/>
    </ligand>
</feature>
<dbReference type="InterPro" id="IPR005076">
    <property type="entry name" value="Glyco_trans_6"/>
</dbReference>
<feature type="active site" description="Nucleophile" evidence="9">
    <location>
        <position position="1051"/>
    </location>
</feature>
<dbReference type="EMBL" id="KB532021">
    <property type="protein sequence ID" value="EMP34650.1"/>
    <property type="molecule type" value="Genomic_DNA"/>
</dbReference>
<dbReference type="FunFam" id="3.90.550.10:FF:000022">
    <property type="entry name" value="Histo-blood group ABO system transferase"/>
    <property type="match status" value="1"/>
</dbReference>
<keyword evidence="6" id="KW-0735">Signal-anchor</keyword>